<gene>
    <name evidence="1" type="ORF">MYP_4727</name>
</gene>
<comment type="caution">
    <text evidence="1">The sequence shown here is derived from an EMBL/GenBank/DDBJ whole genome shotgun (WGS) entry which is preliminary data.</text>
</comment>
<name>A0A098LMA8_9BACT</name>
<organism evidence="1 2">
    <name type="scientific">Sporocytophaga myxococcoides</name>
    <dbReference type="NCBI Taxonomy" id="153721"/>
    <lineage>
        <taxon>Bacteria</taxon>
        <taxon>Pseudomonadati</taxon>
        <taxon>Bacteroidota</taxon>
        <taxon>Cytophagia</taxon>
        <taxon>Cytophagales</taxon>
        <taxon>Cytophagaceae</taxon>
        <taxon>Sporocytophaga</taxon>
    </lineage>
</organism>
<dbReference type="Proteomes" id="UP000030185">
    <property type="component" value="Unassembled WGS sequence"/>
</dbReference>
<dbReference type="EMBL" id="BBLT01000013">
    <property type="protein sequence ID" value="GAL87497.1"/>
    <property type="molecule type" value="Genomic_DNA"/>
</dbReference>
<keyword evidence="2" id="KW-1185">Reference proteome</keyword>
<proteinExistence type="predicted"/>
<dbReference type="AlphaFoldDB" id="A0A098LMA8"/>
<sequence>MPEYLNDWKKALEDLKPGFSILTDASEMKTHPQDVKMLHAEAQKLTLAAGLTKVAEIIQNDITEFQLDSLAQSTNFPKRSFKTAEEAETWLDSLD</sequence>
<evidence type="ECO:0000313" key="1">
    <source>
        <dbReference type="EMBL" id="GAL87497.1"/>
    </source>
</evidence>
<dbReference type="eggNOG" id="ENOG5033D57">
    <property type="taxonomic scope" value="Bacteria"/>
</dbReference>
<evidence type="ECO:0000313" key="2">
    <source>
        <dbReference type="Proteomes" id="UP000030185"/>
    </source>
</evidence>
<evidence type="ECO:0008006" key="3">
    <source>
        <dbReference type="Google" id="ProtNLM"/>
    </source>
</evidence>
<accession>A0A098LMA8</accession>
<reference evidence="1 2" key="1">
    <citation type="submission" date="2014-09" db="EMBL/GenBank/DDBJ databases">
        <title>Sporocytophaga myxococcoides PG-01 genome sequencing.</title>
        <authorList>
            <person name="Liu L."/>
            <person name="Gao P.J."/>
            <person name="Chen G.J."/>
            <person name="Wang L.S."/>
        </authorList>
    </citation>
    <scope>NUCLEOTIDE SEQUENCE [LARGE SCALE GENOMIC DNA]</scope>
    <source>
        <strain evidence="1 2">PG-01</strain>
    </source>
</reference>
<protein>
    <recommendedName>
        <fullName evidence="3">STAS/SEC14 domain-containing protein</fullName>
    </recommendedName>
</protein>